<evidence type="ECO:0000256" key="1">
    <source>
        <dbReference type="SAM" id="Phobius"/>
    </source>
</evidence>
<keyword evidence="1" id="KW-1133">Transmembrane helix</keyword>
<evidence type="ECO:0000313" key="2">
    <source>
        <dbReference type="EMBL" id="HJC06993.1"/>
    </source>
</evidence>
<feature type="transmembrane region" description="Helical" evidence="1">
    <location>
        <begin position="151"/>
        <end position="169"/>
    </location>
</feature>
<reference evidence="2" key="2">
    <citation type="submission" date="2021-04" db="EMBL/GenBank/DDBJ databases">
        <authorList>
            <person name="Gilroy R."/>
        </authorList>
    </citation>
    <scope>NUCLEOTIDE SEQUENCE</scope>
    <source>
        <strain evidence="2">CHK180-15479</strain>
    </source>
</reference>
<dbReference type="AlphaFoldDB" id="A0A9D2N0Z3"/>
<evidence type="ECO:0000313" key="3">
    <source>
        <dbReference type="Proteomes" id="UP000823910"/>
    </source>
</evidence>
<dbReference type="NCBIfam" id="TIGR04518">
    <property type="entry name" value="ECF_S_folT_fam"/>
    <property type="match status" value="1"/>
</dbReference>
<keyword evidence="1" id="KW-0472">Membrane</keyword>
<protein>
    <submittedName>
        <fullName evidence="2">Folate family ECF transporter S component</fullName>
    </submittedName>
</protein>
<dbReference type="InterPro" id="IPR030949">
    <property type="entry name" value="ECF_S_folate_fam"/>
</dbReference>
<organism evidence="2 3">
    <name type="scientific">Candidatus Enterocloster excrementipullorum</name>
    <dbReference type="NCBI Taxonomy" id="2838559"/>
    <lineage>
        <taxon>Bacteria</taxon>
        <taxon>Bacillati</taxon>
        <taxon>Bacillota</taxon>
        <taxon>Clostridia</taxon>
        <taxon>Lachnospirales</taxon>
        <taxon>Lachnospiraceae</taxon>
        <taxon>Enterocloster</taxon>
    </lineage>
</organism>
<feature type="transmembrane region" description="Helical" evidence="1">
    <location>
        <begin position="86"/>
        <end position="106"/>
    </location>
</feature>
<name>A0A9D2N0Z3_9FIRM</name>
<accession>A0A9D2N0Z3</accession>
<comment type="caution">
    <text evidence="2">The sequence shown here is derived from an EMBL/GenBank/DDBJ whole genome shotgun (WGS) entry which is preliminary data.</text>
</comment>
<dbReference type="Proteomes" id="UP000823910">
    <property type="component" value="Unassembled WGS sequence"/>
</dbReference>
<dbReference type="Pfam" id="PF12822">
    <property type="entry name" value="ECF_trnsprt"/>
    <property type="match status" value="1"/>
</dbReference>
<gene>
    <name evidence="2" type="ORF">H9704_12750</name>
</gene>
<feature type="transmembrane region" description="Helical" evidence="1">
    <location>
        <begin position="118"/>
        <end position="139"/>
    </location>
</feature>
<sequence>MRKWNERFTSSYRELKHARTVTVCALMGAAAIVLGSLSIYVTDTIRIGFSGIPNKIVHYLFGPVTGSLFAGTMDVLKYLVKPSGPFFPGFTLVTMAAGLIYGCFFYKRTLSFGRVLAAHLTVSLVCNVFLNTACLSFLYGKGMAVLLPPRLVKNLIMWPIDSIIFYHVAKALDMAGVFRALRGNRASA</sequence>
<reference evidence="2" key="1">
    <citation type="journal article" date="2021" name="PeerJ">
        <title>Extensive microbial diversity within the chicken gut microbiome revealed by metagenomics and culture.</title>
        <authorList>
            <person name="Gilroy R."/>
            <person name="Ravi A."/>
            <person name="Getino M."/>
            <person name="Pursley I."/>
            <person name="Horton D.L."/>
            <person name="Alikhan N.F."/>
            <person name="Baker D."/>
            <person name="Gharbi K."/>
            <person name="Hall N."/>
            <person name="Watson M."/>
            <person name="Adriaenssens E.M."/>
            <person name="Foster-Nyarko E."/>
            <person name="Jarju S."/>
            <person name="Secka A."/>
            <person name="Antonio M."/>
            <person name="Oren A."/>
            <person name="Chaudhuri R.R."/>
            <person name="La Ragione R."/>
            <person name="Hildebrand F."/>
            <person name="Pallen M.J."/>
        </authorList>
    </citation>
    <scope>NUCLEOTIDE SEQUENCE</scope>
    <source>
        <strain evidence="2">CHK180-15479</strain>
    </source>
</reference>
<dbReference type="Gene3D" id="1.10.1760.20">
    <property type="match status" value="1"/>
</dbReference>
<proteinExistence type="predicted"/>
<dbReference type="EMBL" id="DWWT01000067">
    <property type="protein sequence ID" value="HJC06993.1"/>
    <property type="molecule type" value="Genomic_DNA"/>
</dbReference>
<keyword evidence="1" id="KW-0812">Transmembrane</keyword>
<feature type="transmembrane region" description="Helical" evidence="1">
    <location>
        <begin position="21"/>
        <end position="41"/>
    </location>
</feature>
<dbReference type="InterPro" id="IPR024529">
    <property type="entry name" value="ECF_trnsprt_substrate-spec"/>
</dbReference>
<dbReference type="GO" id="GO:0022857">
    <property type="term" value="F:transmembrane transporter activity"/>
    <property type="evidence" value="ECO:0007669"/>
    <property type="project" value="InterPro"/>
</dbReference>